<dbReference type="Pfam" id="PF00563">
    <property type="entry name" value="EAL"/>
    <property type="match status" value="1"/>
</dbReference>
<comment type="catalytic activity">
    <reaction evidence="1">
        <text>3',3'-c-di-GMP + H2O = 5'-phosphoguanylyl(3'-&gt;5')guanosine + H(+)</text>
        <dbReference type="Rhea" id="RHEA:24902"/>
        <dbReference type="ChEBI" id="CHEBI:15377"/>
        <dbReference type="ChEBI" id="CHEBI:15378"/>
        <dbReference type="ChEBI" id="CHEBI:58754"/>
        <dbReference type="ChEBI" id="CHEBI:58805"/>
        <dbReference type="EC" id="3.1.4.52"/>
    </reaction>
    <physiologicalReaction direction="left-to-right" evidence="1">
        <dbReference type="Rhea" id="RHEA:24903"/>
    </physiologicalReaction>
</comment>
<dbReference type="SMART" id="SM00052">
    <property type="entry name" value="EAL"/>
    <property type="match status" value="1"/>
</dbReference>
<dbReference type="SMART" id="SM00091">
    <property type="entry name" value="PAS"/>
    <property type="match status" value="2"/>
</dbReference>
<reference evidence="7 8" key="1">
    <citation type="submission" date="2020-08" db="EMBL/GenBank/DDBJ databases">
        <title>Genomic Encyclopedia of Type Strains, Phase IV (KMG-IV): sequencing the most valuable type-strain genomes for metagenomic binning, comparative biology and taxonomic classification.</title>
        <authorList>
            <person name="Goeker M."/>
        </authorList>
    </citation>
    <scope>NUCLEOTIDE SEQUENCE [LARGE SCALE GENOMIC DNA]</scope>
    <source>
        <strain evidence="7 8">DSM 106739</strain>
    </source>
</reference>
<dbReference type="Pfam" id="PF13426">
    <property type="entry name" value="PAS_9"/>
    <property type="match status" value="1"/>
</dbReference>
<dbReference type="SMART" id="SM00086">
    <property type="entry name" value="PAC"/>
    <property type="match status" value="2"/>
</dbReference>
<feature type="domain" description="PAC" evidence="4">
    <location>
        <begin position="424"/>
        <end position="476"/>
    </location>
</feature>
<dbReference type="EMBL" id="JACIET010000002">
    <property type="protein sequence ID" value="MBB4013828.1"/>
    <property type="molecule type" value="Genomic_DNA"/>
</dbReference>
<protein>
    <submittedName>
        <fullName evidence="7">Diguanylate cyclase (GGDEF)-like protein/PAS domain S-box-containing protein</fullName>
    </submittedName>
</protein>
<name>A0A840BQL9_9RHOO</name>
<dbReference type="PROSITE" id="PS50112">
    <property type="entry name" value="PAS"/>
    <property type="match status" value="1"/>
</dbReference>
<dbReference type="InterPro" id="IPR001610">
    <property type="entry name" value="PAC"/>
</dbReference>
<feature type="domain" description="EAL" evidence="5">
    <location>
        <begin position="650"/>
        <end position="904"/>
    </location>
</feature>
<keyword evidence="2" id="KW-1133">Transmembrane helix</keyword>
<keyword evidence="8" id="KW-1185">Reference proteome</keyword>
<dbReference type="SUPFAM" id="SSF55785">
    <property type="entry name" value="PYP-like sensor domain (PAS domain)"/>
    <property type="match status" value="2"/>
</dbReference>
<dbReference type="GO" id="GO:0071732">
    <property type="term" value="P:cellular response to nitric oxide"/>
    <property type="evidence" value="ECO:0007669"/>
    <property type="project" value="UniProtKB-ARBA"/>
</dbReference>
<keyword evidence="2" id="KW-0812">Transmembrane</keyword>
<evidence type="ECO:0000259" key="5">
    <source>
        <dbReference type="PROSITE" id="PS50883"/>
    </source>
</evidence>
<evidence type="ECO:0000313" key="8">
    <source>
        <dbReference type="Proteomes" id="UP000561045"/>
    </source>
</evidence>
<gene>
    <name evidence="7" type="ORF">GGR36_003174</name>
</gene>
<feature type="transmembrane region" description="Helical" evidence="2">
    <location>
        <begin position="155"/>
        <end position="176"/>
    </location>
</feature>
<dbReference type="InterPro" id="IPR013767">
    <property type="entry name" value="PAS_fold"/>
</dbReference>
<dbReference type="SMART" id="SM00267">
    <property type="entry name" value="GGDEF"/>
    <property type="match status" value="1"/>
</dbReference>
<dbReference type="PANTHER" id="PTHR44757">
    <property type="entry name" value="DIGUANYLATE CYCLASE DGCP"/>
    <property type="match status" value="1"/>
</dbReference>
<dbReference type="FunFam" id="3.30.70.270:FF:000001">
    <property type="entry name" value="Diguanylate cyclase domain protein"/>
    <property type="match status" value="1"/>
</dbReference>
<dbReference type="CDD" id="cd01948">
    <property type="entry name" value="EAL"/>
    <property type="match status" value="1"/>
</dbReference>
<dbReference type="Gene3D" id="3.30.70.270">
    <property type="match status" value="1"/>
</dbReference>
<dbReference type="InterPro" id="IPR029787">
    <property type="entry name" value="Nucleotide_cyclase"/>
</dbReference>
<dbReference type="RefSeq" id="WP_183635747.1">
    <property type="nucleotide sequence ID" value="NZ_BAABLE010000005.1"/>
</dbReference>
<accession>A0A840BQL9</accession>
<dbReference type="SUPFAM" id="SSF55073">
    <property type="entry name" value="Nucleotide cyclase"/>
    <property type="match status" value="1"/>
</dbReference>
<organism evidence="7 8">
    <name type="scientific">Niveibacterium umoris</name>
    <dbReference type="NCBI Taxonomy" id="1193620"/>
    <lineage>
        <taxon>Bacteria</taxon>
        <taxon>Pseudomonadati</taxon>
        <taxon>Pseudomonadota</taxon>
        <taxon>Betaproteobacteria</taxon>
        <taxon>Rhodocyclales</taxon>
        <taxon>Rhodocyclaceae</taxon>
        <taxon>Niveibacterium</taxon>
    </lineage>
</organism>
<dbReference type="Gene3D" id="3.30.450.20">
    <property type="entry name" value="PAS domain"/>
    <property type="match status" value="2"/>
</dbReference>
<dbReference type="Proteomes" id="UP000561045">
    <property type="component" value="Unassembled WGS sequence"/>
</dbReference>
<feature type="transmembrane region" description="Helical" evidence="2">
    <location>
        <begin position="12"/>
        <end position="32"/>
    </location>
</feature>
<dbReference type="Pfam" id="PF00989">
    <property type="entry name" value="PAS"/>
    <property type="match status" value="1"/>
</dbReference>
<dbReference type="NCBIfam" id="TIGR00254">
    <property type="entry name" value="GGDEF"/>
    <property type="match status" value="1"/>
</dbReference>
<dbReference type="InterPro" id="IPR052155">
    <property type="entry name" value="Biofilm_reg_signaling"/>
</dbReference>
<evidence type="ECO:0000259" key="3">
    <source>
        <dbReference type="PROSITE" id="PS50112"/>
    </source>
</evidence>
<dbReference type="CDD" id="cd00130">
    <property type="entry name" value="PAS"/>
    <property type="match status" value="2"/>
</dbReference>
<dbReference type="PROSITE" id="PS50113">
    <property type="entry name" value="PAC"/>
    <property type="match status" value="2"/>
</dbReference>
<dbReference type="GO" id="GO:0071111">
    <property type="term" value="F:cyclic-guanylate-specific phosphodiesterase activity"/>
    <property type="evidence" value="ECO:0007669"/>
    <property type="project" value="UniProtKB-EC"/>
</dbReference>
<keyword evidence="2" id="KW-0472">Membrane</keyword>
<dbReference type="Pfam" id="PF00990">
    <property type="entry name" value="GGDEF"/>
    <property type="match status" value="1"/>
</dbReference>
<evidence type="ECO:0000259" key="4">
    <source>
        <dbReference type="PROSITE" id="PS50113"/>
    </source>
</evidence>
<evidence type="ECO:0000256" key="2">
    <source>
        <dbReference type="SAM" id="Phobius"/>
    </source>
</evidence>
<feature type="domain" description="PAS" evidence="3">
    <location>
        <begin position="351"/>
        <end position="400"/>
    </location>
</feature>
<dbReference type="FunFam" id="3.20.20.450:FF:000001">
    <property type="entry name" value="Cyclic di-GMP phosphodiesterase yahA"/>
    <property type="match status" value="1"/>
</dbReference>
<dbReference type="PROSITE" id="PS50887">
    <property type="entry name" value="GGDEF"/>
    <property type="match status" value="1"/>
</dbReference>
<sequence>MRLLPRSLINRITLLVGVVLLLLALFGAALFLRGMFKDVIGDTQENAQMVIEVVAVAVTDSVVVNDYDAIRRTLEKALVRAPFESAVFIAMDATRLEVLGHATPASDAPGWLIRRVENELAEVNRAITVGGRDYGVIRLNFAAARIAGNIWSLSLHALGLLLGAFALGLAAVRLALGQWLGYLKQLGQAGRQVIDGQIETIALDADAPSEVKQAMEAISRSTESLRTHFGSRIDALMDSLVQQKNAMDEAAIVSEFDPAARLTYVNDLFCRTVGVSREQLIGDLITRWGDVGPEGAAAPAVWHGEVSLRRRDGARLYFQRTVVPIFDTDKALQRQICIDFDVTGEVKARNELRKLSLAVENSGSAIMMTDANAIIGYVNPQFSAMTGYSLAEVKGQSALLLRAESTPLDTYEQIWLALFSGHTWRGEFADRRKDGAEFRCQKVISTISHGNGAPEQYVWVMEDVTDRIRSEETIHRLAFVDTLTGLPNRRAFRARADELLKMARRNDEGFAILYFDLDRFKSVNDRFGHGVGDQLLSEASRRIQGCLREVDVVSRFGGDEFAALITSTADPVEVSQVARRIIDALEAVFAFGDNEAFISTSIGIALYPRDAAEISELLRCADLALYRAKDQGRGTAVFFSQAIEHENRERMELEHALRNVLGSEQLFLEYQPKLSLRDGRVIGAEALLRWQHPTRGRIGPDRFIPIAEESRMIVPIGRWVVRSVCQQIREWRAAGMGGMQVAINLSGLQFKSETLLQDIVEALAENGLEASCLELELTESLTIENPEQTIELMKRFRAMGISIAIDDFGQGHSALAYLKRFPLNTLKIDRAFVRDLTTNPDDEAIVHMLVALAKTLNLSLVAEGVETVAQLQYLRDLDVDAIQGYWFSRPLLAADFGAFCRAHATRGVHLPWAPVEPPATAQIG</sequence>
<dbReference type="PROSITE" id="PS50883">
    <property type="entry name" value="EAL"/>
    <property type="match status" value="1"/>
</dbReference>
<dbReference type="InterPro" id="IPR035965">
    <property type="entry name" value="PAS-like_dom_sf"/>
</dbReference>
<dbReference type="PANTHER" id="PTHR44757:SF2">
    <property type="entry name" value="BIOFILM ARCHITECTURE MAINTENANCE PROTEIN MBAA"/>
    <property type="match status" value="1"/>
</dbReference>
<dbReference type="CDD" id="cd01949">
    <property type="entry name" value="GGDEF"/>
    <property type="match status" value="1"/>
</dbReference>
<evidence type="ECO:0000313" key="7">
    <source>
        <dbReference type="EMBL" id="MBB4013828.1"/>
    </source>
</evidence>
<dbReference type="InterPro" id="IPR043128">
    <property type="entry name" value="Rev_trsase/Diguanyl_cyclase"/>
</dbReference>
<feature type="domain" description="PAC" evidence="4">
    <location>
        <begin position="302"/>
        <end position="354"/>
    </location>
</feature>
<dbReference type="InterPro" id="IPR035919">
    <property type="entry name" value="EAL_sf"/>
</dbReference>
<dbReference type="InterPro" id="IPR000014">
    <property type="entry name" value="PAS"/>
</dbReference>
<feature type="domain" description="GGDEF" evidence="6">
    <location>
        <begin position="508"/>
        <end position="641"/>
    </location>
</feature>
<evidence type="ECO:0000259" key="6">
    <source>
        <dbReference type="PROSITE" id="PS50887"/>
    </source>
</evidence>
<comment type="caution">
    <text evidence="7">The sequence shown here is derived from an EMBL/GenBank/DDBJ whole genome shotgun (WGS) entry which is preliminary data.</text>
</comment>
<dbReference type="NCBIfam" id="TIGR00229">
    <property type="entry name" value="sensory_box"/>
    <property type="match status" value="1"/>
</dbReference>
<dbReference type="InterPro" id="IPR000160">
    <property type="entry name" value="GGDEF_dom"/>
</dbReference>
<dbReference type="AlphaFoldDB" id="A0A840BQL9"/>
<evidence type="ECO:0000256" key="1">
    <source>
        <dbReference type="ARBA" id="ARBA00051114"/>
    </source>
</evidence>
<dbReference type="Gene3D" id="3.20.20.450">
    <property type="entry name" value="EAL domain"/>
    <property type="match status" value="1"/>
</dbReference>
<dbReference type="GO" id="GO:0006355">
    <property type="term" value="P:regulation of DNA-templated transcription"/>
    <property type="evidence" value="ECO:0007669"/>
    <property type="project" value="InterPro"/>
</dbReference>
<dbReference type="InterPro" id="IPR001633">
    <property type="entry name" value="EAL_dom"/>
</dbReference>
<dbReference type="InterPro" id="IPR000700">
    <property type="entry name" value="PAS-assoc_C"/>
</dbReference>
<proteinExistence type="predicted"/>
<dbReference type="SUPFAM" id="SSF141868">
    <property type="entry name" value="EAL domain-like"/>
    <property type="match status" value="1"/>
</dbReference>